<organism evidence="8 9">
    <name type="scientific">Prorocentrum cordatum</name>
    <dbReference type="NCBI Taxonomy" id="2364126"/>
    <lineage>
        <taxon>Eukaryota</taxon>
        <taxon>Sar</taxon>
        <taxon>Alveolata</taxon>
        <taxon>Dinophyceae</taxon>
        <taxon>Prorocentrales</taxon>
        <taxon>Prorocentraceae</taxon>
        <taxon>Prorocentrum</taxon>
    </lineage>
</organism>
<dbReference type="InterPro" id="IPR008271">
    <property type="entry name" value="Ser/Thr_kinase_AS"/>
</dbReference>
<dbReference type="Gene3D" id="1.10.510.10">
    <property type="entry name" value="Transferase(Phosphotransferase) domain 1"/>
    <property type="match status" value="1"/>
</dbReference>
<comment type="similarity">
    <text evidence="5">Belongs to the protein kinase superfamily.</text>
</comment>
<feature type="region of interest" description="Disordered" evidence="6">
    <location>
        <begin position="412"/>
        <end position="440"/>
    </location>
</feature>
<feature type="compositionally biased region" description="Basic and acidic residues" evidence="6">
    <location>
        <begin position="428"/>
        <end position="440"/>
    </location>
</feature>
<dbReference type="InterPro" id="IPR051681">
    <property type="entry name" value="Ser/Thr_Kinases-Pseudokinases"/>
</dbReference>
<feature type="region of interest" description="Disordered" evidence="6">
    <location>
        <begin position="84"/>
        <end position="123"/>
    </location>
</feature>
<comment type="caution">
    <text evidence="8">The sequence shown here is derived from an EMBL/GenBank/DDBJ whole genome shotgun (WGS) entry which is preliminary data.</text>
</comment>
<feature type="binding site" evidence="4">
    <location>
        <position position="184"/>
    </location>
    <ligand>
        <name>ATP</name>
        <dbReference type="ChEBI" id="CHEBI:30616"/>
    </ligand>
</feature>
<dbReference type="InterPro" id="IPR011009">
    <property type="entry name" value="Kinase-like_dom_sf"/>
</dbReference>
<dbReference type="InterPro" id="IPR017441">
    <property type="entry name" value="Protein_kinase_ATP_BS"/>
</dbReference>
<gene>
    <name evidence="8" type="ORF">PCOR1329_LOCUS37385</name>
</gene>
<name>A0ABN9TB28_9DINO</name>
<protein>
    <recommendedName>
        <fullName evidence="7">Protein kinase domain-containing protein</fullName>
    </recommendedName>
</protein>
<dbReference type="Gene3D" id="1.10.8.710">
    <property type="match status" value="1"/>
</dbReference>
<dbReference type="Pfam" id="PF12774">
    <property type="entry name" value="AAA_6"/>
    <property type="match status" value="1"/>
</dbReference>
<dbReference type="PANTHER" id="PTHR44329">
    <property type="entry name" value="SERINE/THREONINE-PROTEIN KINASE TNNI3K-RELATED"/>
    <property type="match status" value="1"/>
</dbReference>
<reference evidence="8" key="1">
    <citation type="submission" date="2023-10" db="EMBL/GenBank/DDBJ databases">
        <authorList>
            <person name="Chen Y."/>
            <person name="Shah S."/>
            <person name="Dougan E. K."/>
            <person name="Thang M."/>
            <person name="Chan C."/>
        </authorList>
    </citation>
    <scope>NUCLEOTIDE SEQUENCE [LARGE SCALE GENOMIC DNA]</scope>
</reference>
<keyword evidence="3 4" id="KW-0067">ATP-binding</keyword>
<evidence type="ECO:0000256" key="6">
    <source>
        <dbReference type="SAM" id="MobiDB-lite"/>
    </source>
</evidence>
<dbReference type="InterPro" id="IPR001245">
    <property type="entry name" value="Ser-Thr/Tyr_kinase_cat_dom"/>
</dbReference>
<feature type="compositionally biased region" description="Gly residues" evidence="6">
    <location>
        <begin position="102"/>
        <end position="116"/>
    </location>
</feature>
<feature type="compositionally biased region" description="Basic and acidic residues" evidence="6">
    <location>
        <begin position="87"/>
        <end position="97"/>
    </location>
</feature>
<evidence type="ECO:0000259" key="7">
    <source>
        <dbReference type="PROSITE" id="PS50011"/>
    </source>
</evidence>
<feature type="region of interest" description="Disordered" evidence="6">
    <location>
        <begin position="314"/>
        <end position="345"/>
    </location>
</feature>
<keyword evidence="9" id="KW-1185">Reference proteome</keyword>
<evidence type="ECO:0000256" key="1">
    <source>
        <dbReference type="ARBA" id="ARBA00022527"/>
    </source>
</evidence>
<dbReference type="Proteomes" id="UP001189429">
    <property type="component" value="Unassembled WGS sequence"/>
</dbReference>
<feature type="compositionally biased region" description="Basic residues" evidence="6">
    <location>
        <begin position="412"/>
        <end position="427"/>
    </location>
</feature>
<evidence type="ECO:0000256" key="3">
    <source>
        <dbReference type="ARBA" id="ARBA00022840"/>
    </source>
</evidence>
<evidence type="ECO:0000256" key="5">
    <source>
        <dbReference type="RuleBase" id="RU000304"/>
    </source>
</evidence>
<keyword evidence="1 5" id="KW-0723">Serine/threonine-protein kinase</keyword>
<evidence type="ECO:0000256" key="2">
    <source>
        <dbReference type="ARBA" id="ARBA00022741"/>
    </source>
</evidence>
<dbReference type="InterPro" id="IPR035699">
    <property type="entry name" value="AAA_6"/>
</dbReference>
<evidence type="ECO:0000313" key="8">
    <source>
        <dbReference type="EMBL" id="CAK0842732.1"/>
    </source>
</evidence>
<keyword evidence="2 4" id="KW-0547">Nucleotide-binding</keyword>
<dbReference type="PROSITE" id="PS00108">
    <property type="entry name" value="PROTEIN_KINASE_ST"/>
    <property type="match status" value="1"/>
</dbReference>
<dbReference type="PROSITE" id="PS00107">
    <property type="entry name" value="PROTEIN_KINASE_ATP"/>
    <property type="match status" value="1"/>
</dbReference>
<dbReference type="InterPro" id="IPR000719">
    <property type="entry name" value="Prot_kinase_dom"/>
</dbReference>
<proteinExistence type="inferred from homology"/>
<accession>A0ABN9TB28</accession>
<feature type="domain" description="Protein kinase" evidence="7">
    <location>
        <begin position="157"/>
        <end position="499"/>
    </location>
</feature>
<evidence type="ECO:0000256" key="4">
    <source>
        <dbReference type="PROSITE-ProRule" id="PRU10141"/>
    </source>
</evidence>
<dbReference type="PROSITE" id="PS50011">
    <property type="entry name" value="PROTEIN_KINASE_DOM"/>
    <property type="match status" value="1"/>
</dbReference>
<keyword evidence="1 5" id="KW-0808">Transferase</keyword>
<dbReference type="Gene3D" id="3.30.200.20">
    <property type="entry name" value="Phosphorylase Kinase, domain 1"/>
    <property type="match status" value="1"/>
</dbReference>
<sequence>MLFMRTVRDMNLSKLVADDVPLFLALLRDLFPKVTDPPKKVYENIEDGTKAGADVWNVASPTEDVWSSNARLWHADIRRVTSCQAKGRADGEGDTGRTGRPCGTGGAPARAPGGGAPREAGLSPRSKCLAEAMQGRGDARRAMEAWGAELGLDEREVRAAELIGTGSTARVFAGSWKGHQVAVKRLEADCESTNVLIRELGAMSRTRHPNVVRLVGFCFGAGTSDLVLELCRGGSLFSLLYMSDVEVVPRQQFKVAWDVAEGMAYLHGLADPVLHRDLKSLNVLLRQPVRSPTDVPLAKVADFGLAKVCARAGAPPRGGRRGPAGPAAGRRSSCGEAGAPGAGSPPEGGAYLASCGPLSGELGASASWSTRSAGTLQWMAPEVMAGRLLPRGRRVRLRHAALRAHVLRAPVRRRGARGGRAPRPRGRQARDRRGRDAGGAREADEGLLVAGFKQWRSYLVAQGRWMRSGTACSRCPGASPPVSREGAPAWCLRCARWSW</sequence>
<dbReference type="Pfam" id="PF07714">
    <property type="entry name" value="PK_Tyr_Ser-Thr"/>
    <property type="match status" value="1"/>
</dbReference>
<keyword evidence="1 5" id="KW-0418">Kinase</keyword>
<dbReference type="SUPFAM" id="SSF56112">
    <property type="entry name" value="Protein kinase-like (PK-like)"/>
    <property type="match status" value="1"/>
</dbReference>
<dbReference type="SMART" id="SM00220">
    <property type="entry name" value="S_TKc"/>
    <property type="match status" value="1"/>
</dbReference>
<evidence type="ECO:0000313" key="9">
    <source>
        <dbReference type="Proteomes" id="UP001189429"/>
    </source>
</evidence>
<dbReference type="InterPro" id="IPR043157">
    <property type="entry name" value="Dynein_AAA1S"/>
</dbReference>
<dbReference type="EMBL" id="CAUYUJ010014532">
    <property type="protein sequence ID" value="CAK0842732.1"/>
    <property type="molecule type" value="Genomic_DNA"/>
</dbReference>